<evidence type="ECO:0000256" key="7">
    <source>
        <dbReference type="ARBA" id="ARBA00023004"/>
    </source>
</evidence>
<dbReference type="InterPro" id="IPR002401">
    <property type="entry name" value="Cyt_P450_E_grp-I"/>
</dbReference>
<dbReference type="PRINTS" id="PR00385">
    <property type="entry name" value="P450"/>
</dbReference>
<dbReference type="EMBL" id="JBANRG010000001">
    <property type="protein sequence ID" value="KAK7471918.1"/>
    <property type="molecule type" value="Genomic_DNA"/>
</dbReference>
<comment type="caution">
    <text evidence="10">The sequence shown here is derived from an EMBL/GenBank/DDBJ whole genome shotgun (WGS) entry which is preliminary data.</text>
</comment>
<keyword evidence="7 9" id="KW-0408">Iron</keyword>
<dbReference type="PROSITE" id="PS00086">
    <property type="entry name" value="CYTOCHROME_P450"/>
    <property type="match status" value="1"/>
</dbReference>
<dbReference type="InterPro" id="IPR017972">
    <property type="entry name" value="Cyt_P450_CS"/>
</dbReference>
<dbReference type="Pfam" id="PF00067">
    <property type="entry name" value="p450"/>
    <property type="match status" value="1"/>
</dbReference>
<dbReference type="SUPFAM" id="SSF48264">
    <property type="entry name" value="Cytochrome P450"/>
    <property type="match status" value="1"/>
</dbReference>
<dbReference type="InterPro" id="IPR036396">
    <property type="entry name" value="Cyt_P450_sf"/>
</dbReference>
<dbReference type="InterPro" id="IPR001128">
    <property type="entry name" value="Cyt_P450"/>
</dbReference>
<comment type="similarity">
    <text evidence="3 9">Belongs to the cytochrome P450 family.</text>
</comment>
<name>A0ABR1K8F5_9AGAR</name>
<organism evidence="10 11">
    <name type="scientific">Marasmiellus scandens</name>
    <dbReference type="NCBI Taxonomy" id="2682957"/>
    <lineage>
        <taxon>Eukaryota</taxon>
        <taxon>Fungi</taxon>
        <taxon>Dikarya</taxon>
        <taxon>Basidiomycota</taxon>
        <taxon>Agaricomycotina</taxon>
        <taxon>Agaricomycetes</taxon>
        <taxon>Agaricomycetidae</taxon>
        <taxon>Agaricales</taxon>
        <taxon>Marasmiineae</taxon>
        <taxon>Omphalotaceae</taxon>
        <taxon>Marasmiellus</taxon>
    </lineage>
</organism>
<gene>
    <name evidence="10" type="ORF">VKT23_000020</name>
</gene>
<keyword evidence="11" id="KW-1185">Reference proteome</keyword>
<keyword evidence="8 9" id="KW-0503">Monooxygenase</keyword>
<keyword evidence="5 9" id="KW-0479">Metal-binding</keyword>
<comment type="pathway">
    <text evidence="2">Secondary metabolite biosynthesis.</text>
</comment>
<dbReference type="Gene3D" id="1.10.630.10">
    <property type="entry name" value="Cytochrome P450"/>
    <property type="match status" value="1"/>
</dbReference>
<reference evidence="10 11" key="1">
    <citation type="submission" date="2024-01" db="EMBL/GenBank/DDBJ databases">
        <title>A draft genome for the cacao thread blight pathogen Marasmiellus scandens.</title>
        <authorList>
            <person name="Baruah I.K."/>
            <person name="Leung J."/>
            <person name="Bukari Y."/>
            <person name="Amoako-Attah I."/>
            <person name="Meinhardt L.W."/>
            <person name="Bailey B.A."/>
            <person name="Cohen S.P."/>
        </authorList>
    </citation>
    <scope>NUCLEOTIDE SEQUENCE [LARGE SCALE GENOMIC DNA]</scope>
    <source>
        <strain evidence="10 11">GH-19</strain>
    </source>
</reference>
<accession>A0ABR1K8F5</accession>
<evidence type="ECO:0000313" key="10">
    <source>
        <dbReference type="EMBL" id="KAK7471918.1"/>
    </source>
</evidence>
<protein>
    <recommendedName>
        <fullName evidence="12">Cytochrome P450</fullName>
    </recommendedName>
</protein>
<proteinExistence type="inferred from homology"/>
<dbReference type="PRINTS" id="PR00463">
    <property type="entry name" value="EP450I"/>
</dbReference>
<evidence type="ECO:0000256" key="8">
    <source>
        <dbReference type="ARBA" id="ARBA00023033"/>
    </source>
</evidence>
<evidence type="ECO:0000256" key="2">
    <source>
        <dbReference type="ARBA" id="ARBA00005179"/>
    </source>
</evidence>
<evidence type="ECO:0000256" key="4">
    <source>
        <dbReference type="ARBA" id="ARBA00022617"/>
    </source>
</evidence>
<sequence>MFIISGHEIVKDNDTFIEIASNVSNCMNNAGPSGSTPVDFFPCLQYFPSWFPGTFYANHARDSYNTIRQVHDIPVEYAREQLNKGTAQTSFVSHLLDEIDVEIESVDSAEERQNLYDQGLWHVRGAAATAYAAGGDTTYTTLRVFFLVMTLYPQIQKKAQDEIDHVLGTEIQGINRLPEIEDRENLPFVECVFQETLRWFPVLSIGVPHRSLEDDIYKGMFIPKGSIIFANARGMSLDERIYSEPRVFSPMRFMPIEKGGKGEPYFVGGWGFGRRICPGRHLADTEVWLAMATTLATLDISQAKGEDGKEIPPELKFSDGIVK</sequence>
<evidence type="ECO:0000256" key="1">
    <source>
        <dbReference type="ARBA" id="ARBA00001971"/>
    </source>
</evidence>
<dbReference type="InterPro" id="IPR050364">
    <property type="entry name" value="Cytochrome_P450_fung"/>
</dbReference>
<evidence type="ECO:0000256" key="3">
    <source>
        <dbReference type="ARBA" id="ARBA00010617"/>
    </source>
</evidence>
<dbReference type="PANTHER" id="PTHR46300:SF5">
    <property type="entry name" value="CYTOCHROME P450"/>
    <property type="match status" value="1"/>
</dbReference>
<evidence type="ECO:0000256" key="5">
    <source>
        <dbReference type="ARBA" id="ARBA00022723"/>
    </source>
</evidence>
<evidence type="ECO:0000313" key="11">
    <source>
        <dbReference type="Proteomes" id="UP001498398"/>
    </source>
</evidence>
<dbReference type="Proteomes" id="UP001498398">
    <property type="component" value="Unassembled WGS sequence"/>
</dbReference>
<keyword evidence="6 9" id="KW-0560">Oxidoreductase</keyword>
<evidence type="ECO:0000256" key="9">
    <source>
        <dbReference type="RuleBase" id="RU000461"/>
    </source>
</evidence>
<evidence type="ECO:0008006" key="12">
    <source>
        <dbReference type="Google" id="ProtNLM"/>
    </source>
</evidence>
<dbReference type="PANTHER" id="PTHR46300">
    <property type="entry name" value="P450, PUTATIVE (EUROFUNG)-RELATED-RELATED"/>
    <property type="match status" value="1"/>
</dbReference>
<comment type="cofactor">
    <cofactor evidence="1">
        <name>heme</name>
        <dbReference type="ChEBI" id="CHEBI:30413"/>
    </cofactor>
</comment>
<evidence type="ECO:0000256" key="6">
    <source>
        <dbReference type="ARBA" id="ARBA00023002"/>
    </source>
</evidence>
<keyword evidence="4 9" id="KW-0349">Heme</keyword>